<name>A0A1I1BJJ3_9PSEU</name>
<keyword evidence="3" id="KW-1185">Reference proteome</keyword>
<evidence type="ECO:0000313" key="2">
    <source>
        <dbReference type="EMBL" id="SFB50554.1"/>
    </source>
</evidence>
<dbReference type="STRING" id="490629.SAMN05216266_114202"/>
<evidence type="ECO:0000313" key="3">
    <source>
        <dbReference type="Proteomes" id="UP000243799"/>
    </source>
</evidence>
<proteinExistence type="predicted"/>
<feature type="transmembrane region" description="Helical" evidence="1">
    <location>
        <begin position="21"/>
        <end position="40"/>
    </location>
</feature>
<dbReference type="EMBL" id="FOKG01000014">
    <property type="protein sequence ID" value="SFB50554.1"/>
    <property type="molecule type" value="Genomic_DNA"/>
</dbReference>
<feature type="transmembrane region" description="Helical" evidence="1">
    <location>
        <begin position="208"/>
        <end position="229"/>
    </location>
</feature>
<organism evidence="2 3">
    <name type="scientific">Amycolatopsis marina</name>
    <dbReference type="NCBI Taxonomy" id="490629"/>
    <lineage>
        <taxon>Bacteria</taxon>
        <taxon>Bacillati</taxon>
        <taxon>Actinomycetota</taxon>
        <taxon>Actinomycetes</taxon>
        <taxon>Pseudonocardiales</taxon>
        <taxon>Pseudonocardiaceae</taxon>
        <taxon>Amycolatopsis</taxon>
    </lineage>
</organism>
<keyword evidence="1" id="KW-0472">Membrane</keyword>
<protein>
    <submittedName>
        <fullName evidence="2">Uncharacterized protein</fullName>
    </submittedName>
</protein>
<gene>
    <name evidence="2" type="ORF">SAMN05216266_114202</name>
</gene>
<accession>A0A1I1BJJ3</accession>
<reference evidence="3" key="1">
    <citation type="submission" date="2016-10" db="EMBL/GenBank/DDBJ databases">
        <authorList>
            <person name="Varghese N."/>
            <person name="Submissions S."/>
        </authorList>
    </citation>
    <scope>NUCLEOTIDE SEQUENCE [LARGE SCALE GENOMIC DNA]</scope>
    <source>
        <strain evidence="3">CGMCC 4.3568</strain>
    </source>
</reference>
<keyword evidence="1" id="KW-1133">Transmembrane helix</keyword>
<dbReference type="AlphaFoldDB" id="A0A1I1BJJ3"/>
<sequence length="311" mass="34072">MATEHRPVRAEGDAVNRITSWVVAAAVIGLIGFFAAMQPWRSTSDLARSIAGSLRESSVHVAEDAPGLVNPDRARTVIGDRAIVAAILGTAPLQEYADSDQPNRDLCKDIAELAPTNLVIVFAADKDGEYDSAYCNGPDFPDPTQTDEDADRFALGVIIAAETAWSYRTTETDRTPEIEEYVLAFDAEAGEQYGKLPRRGTVPDLPTFGRLALTAAAMVACTVVLFLILRSAALAARRKARTERARSRLRSALDARLNRLADIVLHEPGAANAEAAQRYVETLHRFREADERGQLDEVRAEVDELEKELRR</sequence>
<dbReference type="Proteomes" id="UP000243799">
    <property type="component" value="Unassembled WGS sequence"/>
</dbReference>
<keyword evidence="1" id="KW-0812">Transmembrane</keyword>
<dbReference type="OrthoDB" id="3372801at2"/>
<evidence type="ECO:0000256" key="1">
    <source>
        <dbReference type="SAM" id="Phobius"/>
    </source>
</evidence>